<accession>A0A178LSN8</accession>
<dbReference type="InterPro" id="IPR029063">
    <property type="entry name" value="SAM-dependent_MTases_sf"/>
</dbReference>
<feature type="domain" description="Methyltransferase type 11" evidence="1">
    <location>
        <begin position="149"/>
        <end position="240"/>
    </location>
</feature>
<dbReference type="GO" id="GO:0008757">
    <property type="term" value="F:S-adenosylmethionine-dependent methyltransferase activity"/>
    <property type="evidence" value="ECO:0007669"/>
    <property type="project" value="InterPro"/>
</dbReference>
<keyword evidence="2" id="KW-0489">Methyltransferase</keyword>
<evidence type="ECO:0000313" key="2">
    <source>
        <dbReference type="EMBL" id="OAN36421.1"/>
    </source>
</evidence>
<keyword evidence="2" id="KW-0808">Transferase</keyword>
<dbReference type="Pfam" id="PF08241">
    <property type="entry name" value="Methyltransf_11"/>
    <property type="match status" value="1"/>
</dbReference>
<dbReference type="GO" id="GO:0032259">
    <property type="term" value="P:methylation"/>
    <property type="evidence" value="ECO:0007669"/>
    <property type="project" value="UniProtKB-KW"/>
</dbReference>
<dbReference type="NCBIfam" id="NF041255">
    <property type="entry name" value="mycofact_MftM"/>
    <property type="match status" value="1"/>
</dbReference>
<name>A0A178LSN8_MYCIR</name>
<proteinExistence type="predicted"/>
<dbReference type="Proteomes" id="UP000078396">
    <property type="component" value="Unassembled WGS sequence"/>
</dbReference>
<protein>
    <submittedName>
        <fullName evidence="2">SAM-dependent methyltransferase</fullName>
    </submittedName>
</protein>
<reference evidence="2 3" key="1">
    <citation type="submission" date="2016-04" db="EMBL/GenBank/DDBJ databases">
        <title>Draft Genome Sequences of Staphylococcus capitis Strain H36, S. capitis Strain H65, S. cohnii Strain H62, S. hominis Strain H69, Mycobacterium iranicum Strain H39, Plantibacter sp. Strain H53, Pseudomonas oryzihabitans Strain H72, and Microbacterium sp. Strain H83, isolated from residential settings.</title>
        <authorList>
            <person name="Lymperopoulou D."/>
            <person name="Adams R.I."/>
            <person name="Lindow S."/>
            <person name="Coil D.A."/>
            <person name="Jospin G."/>
            <person name="Eisen J.A."/>
        </authorList>
    </citation>
    <scope>NUCLEOTIDE SEQUENCE [LARGE SCALE GENOMIC DNA]</scope>
    <source>
        <strain evidence="2 3">H39</strain>
    </source>
</reference>
<evidence type="ECO:0000313" key="3">
    <source>
        <dbReference type="Proteomes" id="UP000078396"/>
    </source>
</evidence>
<evidence type="ECO:0000259" key="1">
    <source>
        <dbReference type="Pfam" id="PF08241"/>
    </source>
</evidence>
<dbReference type="CDD" id="cd02440">
    <property type="entry name" value="AdoMet_MTases"/>
    <property type="match status" value="1"/>
</dbReference>
<dbReference type="Gene3D" id="3.40.50.150">
    <property type="entry name" value="Vaccinia Virus protein VP39"/>
    <property type="match status" value="1"/>
</dbReference>
<sequence>MVLSDMVTAVLDPLAPTPHGAWSGHGVRVTRRQGLHRRHRGQHTVCTPRFCAQRHGRLLTVEHNLSPDELCDELAVILADELVDTGAVRGQSEFELVFTGIVRSTVHGGLPAWLRFYRNSLDKLEHGTTPFAAIHTWAAGQVRGSRMIDLGSCFGFFPLRMARRGIDVVATDLNDPAMQLLKLISTHLRRPLTTRTCDAAAVPLPDGSADTVTALHLIEHLPTDAIAAVLDEALRLARRRVVVAVPFEDTPRECYGHIQRFDLTTLRQMADEMAQRHRGISARAYAFHGGWLILDR</sequence>
<dbReference type="InterPro" id="IPR013216">
    <property type="entry name" value="Methyltransf_11"/>
</dbReference>
<dbReference type="AlphaFoldDB" id="A0A178LSN8"/>
<dbReference type="SUPFAM" id="SSF53335">
    <property type="entry name" value="S-adenosyl-L-methionine-dependent methyltransferases"/>
    <property type="match status" value="1"/>
</dbReference>
<dbReference type="EMBL" id="LWCS01000034">
    <property type="protein sequence ID" value="OAN36421.1"/>
    <property type="molecule type" value="Genomic_DNA"/>
</dbReference>
<comment type="caution">
    <text evidence="2">The sequence shown here is derived from an EMBL/GenBank/DDBJ whole genome shotgun (WGS) entry which is preliminary data.</text>
</comment>
<dbReference type="STRING" id="912594.AWC12_16410"/>
<gene>
    <name evidence="2" type="ORF">A4X20_24550</name>
</gene>
<organism evidence="2 3">
    <name type="scientific">Mycolicibacterium iranicum</name>
    <name type="common">Mycobacterium iranicum</name>
    <dbReference type="NCBI Taxonomy" id="912594"/>
    <lineage>
        <taxon>Bacteria</taxon>
        <taxon>Bacillati</taxon>
        <taxon>Actinomycetota</taxon>
        <taxon>Actinomycetes</taxon>
        <taxon>Mycobacteriales</taxon>
        <taxon>Mycobacteriaceae</taxon>
        <taxon>Mycolicibacterium</taxon>
    </lineage>
</organism>